<dbReference type="GO" id="GO:0005886">
    <property type="term" value="C:plasma membrane"/>
    <property type="evidence" value="ECO:0007669"/>
    <property type="project" value="UniProtKB-SubCell"/>
</dbReference>
<keyword evidence="2 8" id="KW-0813">Transport</keyword>
<accession>A0A1J1CD08</accession>
<feature type="transmembrane region" description="Helical" evidence="8">
    <location>
        <begin position="39"/>
        <end position="60"/>
    </location>
</feature>
<dbReference type="GO" id="GO:0022900">
    <property type="term" value="P:electron transport chain"/>
    <property type="evidence" value="ECO:0007669"/>
    <property type="project" value="UniProtKB-UniRule"/>
</dbReference>
<keyword evidence="6 8" id="KW-1133">Transmembrane helix</keyword>
<organism evidence="9 10">
    <name type="scientific">Caldithrix abyssi DSM 13497</name>
    <dbReference type="NCBI Taxonomy" id="880073"/>
    <lineage>
        <taxon>Bacteria</taxon>
        <taxon>Pseudomonadati</taxon>
        <taxon>Calditrichota</taxon>
        <taxon>Calditrichia</taxon>
        <taxon>Calditrichales</taxon>
        <taxon>Calditrichaceae</taxon>
        <taxon>Caldithrix</taxon>
    </lineage>
</organism>
<dbReference type="InterPro" id="IPR050133">
    <property type="entry name" value="NqrDE/RnfAE_oxidrdctase"/>
</dbReference>
<reference evidence="9 10" key="1">
    <citation type="submission" date="2016-11" db="EMBL/GenBank/DDBJ databases">
        <title>Genomic analysis of Caldithrix abyssi and proposal of a novel bacterial phylum Caldithrichaeota.</title>
        <authorList>
            <person name="Kublanov I."/>
            <person name="Sigalova O."/>
            <person name="Gavrilov S."/>
            <person name="Lebedinsky A."/>
            <person name="Ivanova N."/>
            <person name="Daum C."/>
            <person name="Reddy T."/>
            <person name="Klenk H.P."/>
            <person name="Goker M."/>
            <person name="Reva O."/>
            <person name="Miroshnichenko M."/>
            <person name="Kyprides N."/>
            <person name="Woyke T."/>
            <person name="Gelfand M."/>
        </authorList>
    </citation>
    <scope>NUCLEOTIDE SEQUENCE [LARGE SCALE GENOMIC DNA]</scope>
    <source>
        <strain evidence="9 10">LF13</strain>
    </source>
</reference>
<dbReference type="EC" id="7.-.-.-" evidence="8"/>
<feature type="transmembrane region" description="Helical" evidence="8">
    <location>
        <begin position="173"/>
        <end position="192"/>
    </location>
</feature>
<feature type="transmembrane region" description="Helical" evidence="8">
    <location>
        <begin position="6"/>
        <end position="27"/>
    </location>
</feature>
<feature type="transmembrane region" description="Helical" evidence="8">
    <location>
        <begin position="72"/>
        <end position="92"/>
    </location>
</feature>
<evidence type="ECO:0000256" key="6">
    <source>
        <dbReference type="ARBA" id="ARBA00022989"/>
    </source>
</evidence>
<dbReference type="PANTHER" id="PTHR30335:SF0">
    <property type="entry name" value="ION-TRANSLOCATING OXIDOREDUCTASE COMPLEX SUBUNIT A"/>
    <property type="match status" value="1"/>
</dbReference>
<comment type="subcellular location">
    <subcellularLocation>
        <location evidence="8">Cell membrane</location>
        <topology evidence="8">Multi-pass membrane protein</topology>
    </subcellularLocation>
    <subcellularLocation>
        <location evidence="1">Endomembrane system</location>
        <topology evidence="1">Multi-pass membrane protein</topology>
    </subcellularLocation>
</comment>
<dbReference type="GO" id="GO:0012505">
    <property type="term" value="C:endomembrane system"/>
    <property type="evidence" value="ECO:0007669"/>
    <property type="project" value="UniProtKB-SubCell"/>
</dbReference>
<feature type="transmembrane region" description="Helical" evidence="8">
    <location>
        <begin position="104"/>
        <end position="125"/>
    </location>
</feature>
<dbReference type="InterPro" id="IPR003667">
    <property type="entry name" value="NqrDE/RnfAE"/>
</dbReference>
<evidence type="ECO:0000256" key="7">
    <source>
        <dbReference type="ARBA" id="ARBA00023136"/>
    </source>
</evidence>
<evidence type="ECO:0000256" key="4">
    <source>
        <dbReference type="ARBA" id="ARBA00022967"/>
    </source>
</evidence>
<dbReference type="AlphaFoldDB" id="A0A1J1CD08"/>
<keyword evidence="7 8" id="KW-0472">Membrane</keyword>
<name>A0A1J1CD08_CALAY</name>
<evidence type="ECO:0000313" key="10">
    <source>
        <dbReference type="Proteomes" id="UP000183868"/>
    </source>
</evidence>
<feature type="transmembrane region" description="Helical" evidence="8">
    <location>
        <begin position="131"/>
        <end position="152"/>
    </location>
</feature>
<dbReference type="KEGG" id="caby:Cabys_3134"/>
<comment type="function">
    <text evidence="8">Part of a membrane-bound complex that couples electron transfer with translocation of ions across the membrane.</text>
</comment>
<evidence type="ECO:0000256" key="1">
    <source>
        <dbReference type="ARBA" id="ARBA00004127"/>
    </source>
</evidence>
<sequence length="193" mass="20778">MMAEMALIIVSAVFVNNVIFSRFLGLCPYFGVSKKLDTAVGMSMAVIFVLTLAGAITYIIQTYVLEPLHIGYLQTIAFILVIASLVQLVEIVMKKIAPALYRALGIFLPLITTNCAILGVSILAVQSKFDLIRTIIFSFGSALGFGLALVIFSSVREALETRDIPKAFQGAPISMIVAGILAMAFMGFTGMVK</sequence>
<comment type="subunit">
    <text evidence="8">The complex is composed of six subunits: RnfA, RnfB, RnfC, RnfD, RnfE and RnfG.</text>
</comment>
<keyword evidence="8" id="KW-1003">Cell membrane</keyword>
<evidence type="ECO:0000313" key="9">
    <source>
        <dbReference type="EMBL" id="APF19882.1"/>
    </source>
</evidence>
<dbReference type="EMBL" id="CP018099">
    <property type="protein sequence ID" value="APF19882.1"/>
    <property type="molecule type" value="Genomic_DNA"/>
</dbReference>
<keyword evidence="5 8" id="KW-0249">Electron transport</keyword>
<dbReference type="PANTHER" id="PTHR30335">
    <property type="entry name" value="INTEGRAL MEMBRANE PROTEIN OF SOXR-REDUCING COMPLEX"/>
    <property type="match status" value="1"/>
</dbReference>
<keyword evidence="3 8" id="KW-0812">Transmembrane</keyword>
<gene>
    <name evidence="8 9" type="primary">rnfA</name>
    <name evidence="9" type="ORF">Cabys_3134</name>
</gene>
<dbReference type="NCBIfam" id="NF003481">
    <property type="entry name" value="PRK05151.1"/>
    <property type="match status" value="1"/>
</dbReference>
<keyword evidence="4 8" id="KW-1278">Translocase</keyword>
<proteinExistence type="inferred from homology"/>
<dbReference type="HAMAP" id="MF_00459">
    <property type="entry name" value="RsxA_RnfA"/>
    <property type="match status" value="1"/>
</dbReference>
<evidence type="ECO:0000256" key="2">
    <source>
        <dbReference type="ARBA" id="ARBA00022448"/>
    </source>
</evidence>
<dbReference type="Proteomes" id="UP000183868">
    <property type="component" value="Chromosome"/>
</dbReference>
<evidence type="ECO:0000256" key="5">
    <source>
        <dbReference type="ARBA" id="ARBA00022982"/>
    </source>
</evidence>
<dbReference type="NCBIfam" id="TIGR01943">
    <property type="entry name" value="rnfA"/>
    <property type="match status" value="1"/>
</dbReference>
<evidence type="ECO:0000256" key="3">
    <source>
        <dbReference type="ARBA" id="ARBA00022692"/>
    </source>
</evidence>
<protein>
    <recommendedName>
        <fullName evidence="8">Ion-translocating oxidoreductase complex subunit A</fullName>
        <ecNumber evidence="8">7.-.-.-</ecNumber>
    </recommendedName>
    <alternativeName>
        <fullName evidence="8">Rnf electron transport complex subunit A</fullName>
    </alternativeName>
</protein>
<evidence type="ECO:0000256" key="8">
    <source>
        <dbReference type="HAMAP-Rule" id="MF_00459"/>
    </source>
</evidence>
<dbReference type="PIRSF" id="PIRSF006102">
    <property type="entry name" value="NQR_DE"/>
    <property type="match status" value="1"/>
</dbReference>
<dbReference type="Pfam" id="PF02508">
    <property type="entry name" value="Rnf-Nqr"/>
    <property type="match status" value="1"/>
</dbReference>
<comment type="similarity">
    <text evidence="8">Belongs to the NqrDE/RnfAE family.</text>
</comment>
<dbReference type="InterPro" id="IPR011293">
    <property type="entry name" value="Ion_transpt_RnfA/RsxA"/>
</dbReference>